<proteinExistence type="predicted"/>
<accession>A0A6A7AE95</accession>
<evidence type="ECO:0000313" key="1">
    <source>
        <dbReference type="EMBL" id="KAF2831204.1"/>
    </source>
</evidence>
<dbReference type="AlphaFoldDB" id="A0A6A7AE95"/>
<protein>
    <submittedName>
        <fullName evidence="1">Uncharacterized protein</fullName>
    </submittedName>
</protein>
<organism evidence="1 2">
    <name type="scientific">Ophiobolus disseminans</name>
    <dbReference type="NCBI Taxonomy" id="1469910"/>
    <lineage>
        <taxon>Eukaryota</taxon>
        <taxon>Fungi</taxon>
        <taxon>Dikarya</taxon>
        <taxon>Ascomycota</taxon>
        <taxon>Pezizomycotina</taxon>
        <taxon>Dothideomycetes</taxon>
        <taxon>Pleosporomycetidae</taxon>
        <taxon>Pleosporales</taxon>
        <taxon>Pleosporineae</taxon>
        <taxon>Phaeosphaeriaceae</taxon>
        <taxon>Ophiobolus</taxon>
    </lineage>
</organism>
<evidence type="ECO:0000313" key="2">
    <source>
        <dbReference type="Proteomes" id="UP000799424"/>
    </source>
</evidence>
<keyword evidence="2" id="KW-1185">Reference proteome</keyword>
<dbReference type="OrthoDB" id="3799420at2759"/>
<dbReference type="Proteomes" id="UP000799424">
    <property type="component" value="Unassembled WGS sequence"/>
</dbReference>
<name>A0A6A7AE95_9PLEO</name>
<reference evidence="1" key="1">
    <citation type="journal article" date="2020" name="Stud. Mycol.">
        <title>101 Dothideomycetes genomes: a test case for predicting lifestyles and emergence of pathogens.</title>
        <authorList>
            <person name="Haridas S."/>
            <person name="Albert R."/>
            <person name="Binder M."/>
            <person name="Bloem J."/>
            <person name="Labutti K."/>
            <person name="Salamov A."/>
            <person name="Andreopoulos B."/>
            <person name="Baker S."/>
            <person name="Barry K."/>
            <person name="Bills G."/>
            <person name="Bluhm B."/>
            <person name="Cannon C."/>
            <person name="Castanera R."/>
            <person name="Culley D."/>
            <person name="Daum C."/>
            <person name="Ezra D."/>
            <person name="Gonzalez J."/>
            <person name="Henrissat B."/>
            <person name="Kuo A."/>
            <person name="Liang C."/>
            <person name="Lipzen A."/>
            <person name="Lutzoni F."/>
            <person name="Magnuson J."/>
            <person name="Mondo S."/>
            <person name="Nolan M."/>
            <person name="Ohm R."/>
            <person name="Pangilinan J."/>
            <person name="Park H.-J."/>
            <person name="Ramirez L."/>
            <person name="Alfaro M."/>
            <person name="Sun H."/>
            <person name="Tritt A."/>
            <person name="Yoshinaga Y."/>
            <person name="Zwiers L.-H."/>
            <person name="Turgeon B."/>
            <person name="Goodwin S."/>
            <person name="Spatafora J."/>
            <person name="Crous P."/>
            <person name="Grigoriev I."/>
        </authorList>
    </citation>
    <scope>NUCLEOTIDE SEQUENCE</scope>
    <source>
        <strain evidence="1">CBS 113818</strain>
    </source>
</reference>
<gene>
    <name evidence="1" type="ORF">CC86DRAFT_401751</name>
</gene>
<dbReference type="EMBL" id="MU006218">
    <property type="protein sequence ID" value="KAF2831204.1"/>
    <property type="molecule type" value="Genomic_DNA"/>
</dbReference>
<sequence>MPNLSIKSGDNELEHDEDTDYKSAMIHRNSMQSPLLRLPDEIRNKIFASIFDQGVYTFDNYKACLPCTMMHNAKPD</sequence>